<proteinExistence type="predicted"/>
<organism evidence="1 2">
    <name type="scientific">Sphingobacterium multivorum</name>
    <dbReference type="NCBI Taxonomy" id="28454"/>
    <lineage>
        <taxon>Bacteria</taxon>
        <taxon>Pseudomonadati</taxon>
        <taxon>Bacteroidota</taxon>
        <taxon>Sphingobacteriia</taxon>
        <taxon>Sphingobacteriales</taxon>
        <taxon>Sphingobacteriaceae</taxon>
        <taxon>Sphingobacterium</taxon>
    </lineage>
</organism>
<reference evidence="1 2" key="1">
    <citation type="submission" date="2018-06" db="EMBL/GenBank/DDBJ databases">
        <authorList>
            <consortium name="Pathogen Informatics"/>
            <person name="Doyle S."/>
        </authorList>
    </citation>
    <scope>NUCLEOTIDE SEQUENCE [LARGE SCALE GENOMIC DNA]</scope>
    <source>
        <strain evidence="1 2">NCTC11343</strain>
    </source>
</reference>
<protein>
    <submittedName>
        <fullName evidence="1">Uncharacterized protein</fullName>
    </submittedName>
</protein>
<evidence type="ECO:0000313" key="2">
    <source>
        <dbReference type="Proteomes" id="UP000251241"/>
    </source>
</evidence>
<accession>A0A2X2JD73</accession>
<dbReference type="AlphaFoldDB" id="A0A2X2JD73"/>
<dbReference type="Proteomes" id="UP000251241">
    <property type="component" value="Unassembled WGS sequence"/>
</dbReference>
<evidence type="ECO:0000313" key="1">
    <source>
        <dbReference type="EMBL" id="SPZ91674.1"/>
    </source>
</evidence>
<sequence>MRYGIPEMDTGGIGAWIEAMKWTCRASESAAIAFYVRDKNKDSQLLIGNLCFGGHGPVGLLSAKIILYANNIVFIRRVVGIGVLPDLG</sequence>
<dbReference type="EMBL" id="UAUU01000011">
    <property type="protein sequence ID" value="SPZ91674.1"/>
    <property type="molecule type" value="Genomic_DNA"/>
</dbReference>
<name>A0A2X2JD73_SPHMU</name>
<gene>
    <name evidence="1" type="ORF">NCTC11343_03711</name>
</gene>